<dbReference type="PANTHER" id="PTHR43547:SF2">
    <property type="entry name" value="HYBRID SIGNAL TRANSDUCTION HISTIDINE KINASE C"/>
    <property type="match status" value="1"/>
</dbReference>
<dbReference type="Gene3D" id="3.30.565.10">
    <property type="entry name" value="Histidine kinase-like ATPase, C-terminal domain"/>
    <property type="match status" value="1"/>
</dbReference>
<dbReference type="EMBL" id="VCNI01000001">
    <property type="protein sequence ID" value="TMU57528.1"/>
    <property type="molecule type" value="Genomic_DNA"/>
</dbReference>
<keyword evidence="3" id="KW-0812">Transmembrane</keyword>
<feature type="transmembrane region" description="Helical" evidence="3">
    <location>
        <begin position="805"/>
        <end position="823"/>
    </location>
</feature>
<feature type="coiled-coil region" evidence="2">
    <location>
        <begin position="827"/>
        <end position="857"/>
    </location>
</feature>
<reference evidence="5 6" key="1">
    <citation type="submission" date="2019-05" db="EMBL/GenBank/DDBJ databases">
        <title>Flagellimonas sp. AsT0115, sp. nov., isolated from a marine red algae, Asparagopsis taxiformis.</title>
        <authorList>
            <person name="Kim J."/>
            <person name="Jeong S.E."/>
            <person name="Jeon C.O."/>
        </authorList>
    </citation>
    <scope>NUCLEOTIDE SEQUENCE [LARGE SCALE GENOMIC DNA]</scope>
    <source>
        <strain evidence="5 6">AsT0115</strain>
    </source>
</reference>
<evidence type="ECO:0000259" key="4">
    <source>
        <dbReference type="Pfam" id="PF07495"/>
    </source>
</evidence>
<dbReference type="Pfam" id="PF07494">
    <property type="entry name" value="Reg_prop"/>
    <property type="match status" value="3"/>
</dbReference>
<organism evidence="5 6">
    <name type="scientific">Flagellimonas algicola</name>
    <dbReference type="NCBI Taxonomy" id="2583815"/>
    <lineage>
        <taxon>Bacteria</taxon>
        <taxon>Pseudomonadati</taxon>
        <taxon>Bacteroidota</taxon>
        <taxon>Flavobacteriia</taxon>
        <taxon>Flavobacteriales</taxon>
        <taxon>Flavobacteriaceae</taxon>
        <taxon>Flagellimonas</taxon>
    </lineage>
</organism>
<evidence type="ECO:0000313" key="5">
    <source>
        <dbReference type="EMBL" id="TMU57528.1"/>
    </source>
</evidence>
<evidence type="ECO:0000256" key="3">
    <source>
        <dbReference type="SAM" id="Phobius"/>
    </source>
</evidence>
<sequence length="1054" mass="120301">MRAYLSTFLTALLFVLGPYLFGQRYHTTRYADDSGLPSRIVNDVIQDQQGFIWVAGNNGLYKFDGKKFNPHLASLKDTLGLRDNKITSLIQAKDGKMWIGTAKGLHLMQGDSIRYFQLLDEPTDSQDYVLNVFEDRNENLWIGTYGGLFLVEKSKKATHFFDGEGQASVSKTTIWRTTEDNQGRLWIATKNGPFVMDSHQDFQFKKVKTPLLGSLQDLEALDFFGFRQYNDSIMLVESNKGILKGVIDGSRSMRISKFLDESGKELEEHFIENFMITPNGDIWAATWKKNFKKYRYQEGRLLEQSVISKNGLLNMSGNSKSVFEDKQGSIWITNTNGLYKLSRTREEVLVFPSRYEADCLSDFYGIYSIKEDHKSNLWITTSTKLYRIKKQEVLEGKCPEAYLVFEDGDMQLSRDINIDSQNRLWIGADGGLFVTQLDSKQRPGPFHKIDKSDGLPSNWSYDVLEIAKDTFWVGNYTGLVRMILPEGNFKKPEIEVFTSEEDKPNSLVNSQAMDLEWDRAGNLWIGTFNGVSRLSKGENKGYFENYTHTFGKFEGLSHNSVKKIFRDSGDRLWIATQRGLNLYRPDINGFYQFGHAEGLPSEYILGIQEDSKGFLWICTTNGVLRAKYNVSGNQFVERKHYTSQTGLADNIPYRNSIWIDDGDNVFIGSREGISVIGNHLTETQEVEFDLVLIASEVMQKGTHGFTSIPDGGDNGQIKLSHKENTIRIDYRALDFTQPENLEYRHKLLPGDDAWVFTGANPELTYYNLPPGDYQLVLDGSNSVGKWSESPITLDFSIAPPFWRSTWAYVLYVVLLAGILRFFYLMRIGKKERELEQKAQLEQALMEEREQLRKDNAADFHDELGSMITKISLFLEMAQRQLEENKDPLPFFNKIRNNLKGLSGGFRDLLWVIDPQKDSLEDTFIRLKDFGEEFFDKSQVTFTSSPLIPGLEAKQLSPKSKKQAIMIFKEAMTNSLKYAKATQAQLNLICHNDWSTLEFKDNGVGFNVAQKSKGRGLKNMRARATKIEAELEILSSTKGTIIRLDRIPHTGDTNS</sequence>
<proteinExistence type="predicted"/>
<dbReference type="Pfam" id="PF07495">
    <property type="entry name" value="Y_Y_Y"/>
    <property type="match status" value="1"/>
</dbReference>
<keyword evidence="1" id="KW-0597">Phosphoprotein</keyword>
<name>A0ABY2WR95_9FLAO</name>
<feature type="domain" description="Two component regulator three Y" evidence="4">
    <location>
        <begin position="734"/>
        <end position="797"/>
    </location>
</feature>
<dbReference type="Gene3D" id="2.130.10.10">
    <property type="entry name" value="YVTN repeat-like/Quinoprotein amine dehydrogenase"/>
    <property type="match status" value="4"/>
</dbReference>
<dbReference type="Proteomes" id="UP000751614">
    <property type="component" value="Unassembled WGS sequence"/>
</dbReference>
<dbReference type="CDD" id="cd16917">
    <property type="entry name" value="HATPase_UhpB-NarQ-NarX-like"/>
    <property type="match status" value="1"/>
</dbReference>
<keyword evidence="3" id="KW-0472">Membrane</keyword>
<dbReference type="RefSeq" id="WP_138835110.1">
    <property type="nucleotide sequence ID" value="NZ_VCNI01000001.1"/>
</dbReference>
<dbReference type="PANTHER" id="PTHR43547">
    <property type="entry name" value="TWO-COMPONENT HISTIDINE KINASE"/>
    <property type="match status" value="1"/>
</dbReference>
<dbReference type="SUPFAM" id="SSF63829">
    <property type="entry name" value="Calcium-dependent phosphotriesterase"/>
    <property type="match status" value="3"/>
</dbReference>
<dbReference type="InterPro" id="IPR013783">
    <property type="entry name" value="Ig-like_fold"/>
</dbReference>
<keyword evidence="2" id="KW-0175">Coiled coil</keyword>
<dbReference type="InterPro" id="IPR036890">
    <property type="entry name" value="HATPase_C_sf"/>
</dbReference>
<evidence type="ECO:0000256" key="1">
    <source>
        <dbReference type="ARBA" id="ARBA00022553"/>
    </source>
</evidence>
<dbReference type="InterPro" id="IPR011110">
    <property type="entry name" value="Reg_prop"/>
</dbReference>
<keyword evidence="3" id="KW-1133">Transmembrane helix</keyword>
<dbReference type="InterPro" id="IPR015943">
    <property type="entry name" value="WD40/YVTN_repeat-like_dom_sf"/>
</dbReference>
<accession>A0ABY2WR95</accession>
<dbReference type="Gene3D" id="2.60.40.10">
    <property type="entry name" value="Immunoglobulins"/>
    <property type="match status" value="1"/>
</dbReference>
<gene>
    <name evidence="5" type="ORF">FGG15_08290</name>
</gene>
<protein>
    <recommendedName>
        <fullName evidence="4">Two component regulator three Y domain-containing protein</fullName>
    </recommendedName>
</protein>
<evidence type="ECO:0000256" key="2">
    <source>
        <dbReference type="SAM" id="Coils"/>
    </source>
</evidence>
<dbReference type="InterPro" id="IPR011123">
    <property type="entry name" value="Y_Y_Y"/>
</dbReference>
<dbReference type="SUPFAM" id="SSF55874">
    <property type="entry name" value="ATPase domain of HSP90 chaperone/DNA topoisomerase II/histidine kinase"/>
    <property type="match status" value="1"/>
</dbReference>
<evidence type="ECO:0000313" key="6">
    <source>
        <dbReference type="Proteomes" id="UP000751614"/>
    </source>
</evidence>
<dbReference type="Gene3D" id="1.20.5.1930">
    <property type="match status" value="1"/>
</dbReference>
<keyword evidence="6" id="KW-1185">Reference proteome</keyword>
<comment type="caution">
    <text evidence="5">The sequence shown here is derived from an EMBL/GenBank/DDBJ whole genome shotgun (WGS) entry which is preliminary data.</text>
</comment>